<reference evidence="1" key="1">
    <citation type="submission" date="2020-08" db="EMBL/GenBank/DDBJ databases">
        <title>Multicomponent nature underlies the extraordinary mechanical properties of spider dragline silk.</title>
        <authorList>
            <person name="Kono N."/>
            <person name="Nakamura H."/>
            <person name="Mori M."/>
            <person name="Yoshida Y."/>
            <person name="Ohtoshi R."/>
            <person name="Malay A.D."/>
            <person name="Moran D.A.P."/>
            <person name="Tomita M."/>
            <person name="Numata K."/>
            <person name="Arakawa K."/>
        </authorList>
    </citation>
    <scope>NUCLEOTIDE SEQUENCE</scope>
</reference>
<dbReference type="AlphaFoldDB" id="A0A8X6PV75"/>
<comment type="caution">
    <text evidence="1">The sequence shown here is derived from an EMBL/GenBank/DDBJ whole genome shotgun (WGS) entry which is preliminary data.</text>
</comment>
<protein>
    <submittedName>
        <fullName evidence="1">Uncharacterized protein</fullName>
    </submittedName>
</protein>
<dbReference type="OrthoDB" id="10537735at2759"/>
<keyword evidence="2" id="KW-1185">Reference proteome</keyword>
<gene>
    <name evidence="1" type="ORF">NPIL_683141</name>
</gene>
<proteinExistence type="predicted"/>
<evidence type="ECO:0000313" key="1">
    <source>
        <dbReference type="EMBL" id="GFT84951.1"/>
    </source>
</evidence>
<dbReference type="Proteomes" id="UP000887013">
    <property type="component" value="Unassembled WGS sequence"/>
</dbReference>
<evidence type="ECO:0000313" key="2">
    <source>
        <dbReference type="Proteomes" id="UP000887013"/>
    </source>
</evidence>
<dbReference type="EMBL" id="BMAW01072844">
    <property type="protein sequence ID" value="GFT84951.1"/>
    <property type="molecule type" value="Genomic_DNA"/>
</dbReference>
<name>A0A8X6PV75_NEPPI</name>
<sequence>MNRKYHCYAFDGYYESTVADLKITLPAVFGGRNIDLLNKSSFPQTNGICEGSTELCKMNATILSSERKIYTFLAELQASRPLGAFLQ</sequence>
<organism evidence="1 2">
    <name type="scientific">Nephila pilipes</name>
    <name type="common">Giant wood spider</name>
    <name type="synonym">Nephila maculata</name>
    <dbReference type="NCBI Taxonomy" id="299642"/>
    <lineage>
        <taxon>Eukaryota</taxon>
        <taxon>Metazoa</taxon>
        <taxon>Ecdysozoa</taxon>
        <taxon>Arthropoda</taxon>
        <taxon>Chelicerata</taxon>
        <taxon>Arachnida</taxon>
        <taxon>Araneae</taxon>
        <taxon>Araneomorphae</taxon>
        <taxon>Entelegynae</taxon>
        <taxon>Araneoidea</taxon>
        <taxon>Nephilidae</taxon>
        <taxon>Nephila</taxon>
    </lineage>
</organism>
<accession>A0A8X6PV75</accession>